<dbReference type="AlphaFoldDB" id="A0A378THH5"/>
<dbReference type="InterPro" id="IPR013216">
    <property type="entry name" value="Methyltransf_11"/>
</dbReference>
<gene>
    <name evidence="2" type="ORF">NCTC10821_02528</name>
</gene>
<sequence length="255" mass="28793">MKPYEAGVYWDDVGREVLQRSGAERSGIASDHTPFYALRQTQFFDQYLDSALADASSVLEVGPGPGDNLNRLRDQGKTVFGADVSRVMMSVAAQNGLHCIAAMDGMRIPYRDNFCDAVFTSTVLQHNNHHQAEQLLMEMARVASRDIHLFEDTAVVAVRDRRSHWLRRSSWYIDRLQERGFELTYHSTLPLAGQEIAAVLARLAVDRTRAQGAPPSARRLKLEKALLRMARPIDRHVPPVLGLSRMSFRRMRCDG</sequence>
<protein>
    <submittedName>
        <fullName evidence="2">Methionine biosynthesis protein MetW</fullName>
    </submittedName>
</protein>
<keyword evidence="3" id="KW-1185">Reference proteome</keyword>
<dbReference type="Gene3D" id="3.40.50.150">
    <property type="entry name" value="Vaccinia Virus protein VP39"/>
    <property type="match status" value="1"/>
</dbReference>
<name>A0A378THH5_9MYCO</name>
<dbReference type="Proteomes" id="UP000254978">
    <property type="component" value="Unassembled WGS sequence"/>
</dbReference>
<dbReference type="RefSeq" id="WP_115278632.1">
    <property type="nucleotide sequence ID" value="NZ_AP022600.1"/>
</dbReference>
<feature type="domain" description="Methyltransferase type 11" evidence="1">
    <location>
        <begin position="59"/>
        <end position="145"/>
    </location>
</feature>
<evidence type="ECO:0000313" key="3">
    <source>
        <dbReference type="Proteomes" id="UP000254978"/>
    </source>
</evidence>
<dbReference type="SUPFAM" id="SSF53335">
    <property type="entry name" value="S-adenosyl-L-methionine-dependent methyltransferases"/>
    <property type="match status" value="1"/>
</dbReference>
<reference evidence="2 3" key="1">
    <citation type="submission" date="2018-06" db="EMBL/GenBank/DDBJ databases">
        <authorList>
            <consortium name="Pathogen Informatics"/>
            <person name="Doyle S."/>
        </authorList>
    </citation>
    <scope>NUCLEOTIDE SEQUENCE [LARGE SCALE GENOMIC DNA]</scope>
    <source>
        <strain evidence="2 3">NCTC10821</strain>
    </source>
</reference>
<organism evidence="2 3">
    <name type="scientific">Mycolicibacterium tokaiense</name>
    <dbReference type="NCBI Taxonomy" id="39695"/>
    <lineage>
        <taxon>Bacteria</taxon>
        <taxon>Bacillati</taxon>
        <taxon>Actinomycetota</taxon>
        <taxon>Actinomycetes</taxon>
        <taxon>Mycobacteriales</taxon>
        <taxon>Mycobacteriaceae</taxon>
        <taxon>Mycolicibacterium</taxon>
    </lineage>
</organism>
<proteinExistence type="predicted"/>
<dbReference type="OrthoDB" id="3763870at2"/>
<accession>A0A378THH5</accession>
<dbReference type="InterPro" id="IPR029063">
    <property type="entry name" value="SAM-dependent_MTases_sf"/>
</dbReference>
<evidence type="ECO:0000259" key="1">
    <source>
        <dbReference type="Pfam" id="PF08241"/>
    </source>
</evidence>
<dbReference type="Pfam" id="PF08241">
    <property type="entry name" value="Methyltransf_11"/>
    <property type="match status" value="1"/>
</dbReference>
<evidence type="ECO:0000313" key="2">
    <source>
        <dbReference type="EMBL" id="STZ59006.1"/>
    </source>
</evidence>
<dbReference type="GO" id="GO:0008757">
    <property type="term" value="F:S-adenosylmethionine-dependent methyltransferase activity"/>
    <property type="evidence" value="ECO:0007669"/>
    <property type="project" value="InterPro"/>
</dbReference>
<dbReference type="EMBL" id="UGQT01000001">
    <property type="protein sequence ID" value="STZ59006.1"/>
    <property type="molecule type" value="Genomic_DNA"/>
</dbReference>